<keyword evidence="1" id="KW-0472">Membrane</keyword>
<accession>D0A6G9</accession>
<evidence type="ECO:0000313" key="2">
    <source>
        <dbReference type="EMBL" id="CBH17270.1"/>
    </source>
</evidence>
<evidence type="ECO:0000313" key="3">
    <source>
        <dbReference type="Proteomes" id="UP000002316"/>
    </source>
</evidence>
<dbReference type="Proteomes" id="UP000002316">
    <property type="component" value="Chromosome 11"/>
</dbReference>
<dbReference type="EMBL" id="FN554974">
    <property type="protein sequence ID" value="CBH17270.1"/>
    <property type="molecule type" value="Genomic_DNA"/>
</dbReference>
<evidence type="ECO:0000256" key="1">
    <source>
        <dbReference type="SAM" id="Phobius"/>
    </source>
</evidence>
<dbReference type="RefSeq" id="XP_011779534.1">
    <property type="nucleotide sequence ID" value="XM_011781232.1"/>
</dbReference>
<dbReference type="KEGG" id="tbg:TbgDal_XI3880"/>
<name>D0A6G9_TRYB9</name>
<protein>
    <submittedName>
        <fullName evidence="2">Uncharacterized protein</fullName>
    </submittedName>
</protein>
<dbReference type="VEuPathDB" id="TriTrypDB:Tbg972.11.3880"/>
<organism evidence="2 3">
    <name type="scientific">Trypanosoma brucei gambiense (strain MHOM/CI/86/DAL972)</name>
    <dbReference type="NCBI Taxonomy" id="679716"/>
    <lineage>
        <taxon>Eukaryota</taxon>
        <taxon>Discoba</taxon>
        <taxon>Euglenozoa</taxon>
        <taxon>Kinetoplastea</taxon>
        <taxon>Metakinetoplastina</taxon>
        <taxon>Trypanosomatida</taxon>
        <taxon>Trypanosomatidae</taxon>
        <taxon>Trypanosoma</taxon>
    </lineage>
</organism>
<gene>
    <name evidence="2" type="ORF">TbgDal_XI3880</name>
</gene>
<feature type="transmembrane region" description="Helical" evidence="1">
    <location>
        <begin position="99"/>
        <end position="119"/>
    </location>
</feature>
<dbReference type="GeneID" id="23867372"/>
<dbReference type="AlphaFoldDB" id="D0A6G9"/>
<proteinExistence type="predicted"/>
<sequence>MRSGTFLKALFSVDALVTLKRERVRLHRCTRSASPSIFYFISSPHPCDHSLCQCYCLVLHSQQVPLYKVKGKTNFRSHCGLLRQGGIYSEHTCQFRCCVLLFSFFSTIFFLAYWLRFVLLTSEERRGGEVTRKVASLFFPFVKFLLGEGLHTSSVNVGGGKKVVRWESKMLEPLTKKEGKYAGVHLSPPYFIFFHPIIS</sequence>
<keyword evidence="1" id="KW-0812">Transmembrane</keyword>
<reference evidence="3" key="1">
    <citation type="journal article" date="2010" name="PLoS Negl. Trop. Dis.">
        <title>The genome sequence of Trypanosoma brucei gambiense, causative agent of chronic human african trypanosomiasis.</title>
        <authorList>
            <person name="Jackson A.P."/>
            <person name="Sanders M."/>
            <person name="Berry A."/>
            <person name="McQuillan J."/>
            <person name="Aslett M.A."/>
            <person name="Quail M.A."/>
            <person name="Chukualim B."/>
            <person name="Capewell P."/>
            <person name="MacLeod A."/>
            <person name="Melville S.E."/>
            <person name="Gibson W."/>
            <person name="Barry J.D."/>
            <person name="Berriman M."/>
            <person name="Hertz-Fowler C."/>
        </authorList>
    </citation>
    <scope>NUCLEOTIDE SEQUENCE [LARGE SCALE GENOMIC DNA]</scope>
    <source>
        <strain evidence="3">MHOM/CI/86/DAL972</strain>
    </source>
</reference>
<keyword evidence="1" id="KW-1133">Transmembrane helix</keyword>